<dbReference type="EMBL" id="AP023036">
    <property type="protein sequence ID" value="BCD44983.1"/>
    <property type="molecule type" value="Genomic_DNA"/>
</dbReference>
<reference evidence="3 4" key="1">
    <citation type="submission" date="2019-06" db="EMBL/GenBank/DDBJ databases">
        <title>Complete genome sequence of Helicobacter suis SNTW101c.</title>
        <authorList>
            <person name="Rimbara E."/>
            <person name="Suzuki M."/>
            <person name="Matsui H."/>
            <person name="Nakamura M."/>
            <person name="Mori S."/>
            <person name="Shibayama K."/>
        </authorList>
    </citation>
    <scope>NUCLEOTIDE SEQUENCE [LARGE SCALE GENOMIC DNA]</scope>
    <source>
        <strain evidence="3 4">SNTW101c</strain>
    </source>
</reference>
<evidence type="ECO:0000313" key="1">
    <source>
        <dbReference type="EMBL" id="BCD44983.1"/>
    </source>
</evidence>
<dbReference type="AlphaFoldDB" id="A0A510HDG6"/>
<evidence type="ECO:0000313" key="5">
    <source>
        <dbReference type="Proteomes" id="UP000509742"/>
    </source>
</evidence>
<proteinExistence type="predicted"/>
<gene>
    <name evidence="1" type="ORF">NHP190020_00220</name>
    <name evidence="2" type="ORF">SNTW_00220</name>
    <name evidence="3" type="ORF">SNTW_16300</name>
</gene>
<evidence type="ECO:0000313" key="4">
    <source>
        <dbReference type="Proteomes" id="UP000317935"/>
    </source>
</evidence>
<evidence type="ECO:0000313" key="3">
    <source>
        <dbReference type="EMBL" id="BCD70985.1"/>
    </source>
</evidence>
<dbReference type="Proteomes" id="UP000317935">
    <property type="component" value="Chromosome"/>
</dbReference>
<sequence length="101" mass="11628">MIQTMSLATLKTTNNQYLDFETFKALDYKSVCLLYGGCQVSFHKPRTSHKEARKKHKAIALHYAKLGRKSTLQKFKITASYLDFVLKKTKRQGFNTHSTPV</sequence>
<reference evidence="1 5" key="2">
    <citation type="submission" date="2020-04" db="EMBL/GenBank/DDBJ databases">
        <title>Genomic analysis of gastric non-Helicobacter pylori Helicobacters isolated in Japan.</title>
        <authorList>
            <person name="Suzuki M."/>
            <person name="Rimbara E."/>
        </authorList>
    </citation>
    <scope>NUCLEOTIDE SEQUENCE [LARGE SCALE GENOMIC DNA]</scope>
    <source>
        <strain evidence="1 5">NHP19-0020</strain>
    </source>
</reference>
<keyword evidence="5" id="KW-1185">Reference proteome</keyword>
<evidence type="ECO:0000313" key="2">
    <source>
        <dbReference type="EMBL" id="BCD69377.1"/>
    </source>
</evidence>
<dbReference type="RefSeq" id="WP_143440958.1">
    <property type="nucleotide sequence ID" value="NZ_BLRI01000118.1"/>
</dbReference>
<name>A0A510HDG6_9HELI</name>
<dbReference type="EMBL" id="AP019774">
    <property type="protein sequence ID" value="BCD70985.1"/>
    <property type="molecule type" value="Genomic_DNA"/>
</dbReference>
<dbReference type="Proteomes" id="UP000509742">
    <property type="component" value="Chromosome"/>
</dbReference>
<dbReference type="STRING" id="104628.GCA_001653055_00140"/>
<protein>
    <submittedName>
        <fullName evidence="3">Uncharacterized protein</fullName>
    </submittedName>
</protein>
<dbReference type="EMBL" id="AP019774">
    <property type="protein sequence ID" value="BCD69377.1"/>
    <property type="molecule type" value="Genomic_DNA"/>
</dbReference>
<accession>A0A510HDG6</accession>
<organism evidence="3 4">
    <name type="scientific">Helicobacter suis</name>
    <dbReference type="NCBI Taxonomy" id="104628"/>
    <lineage>
        <taxon>Bacteria</taxon>
        <taxon>Pseudomonadati</taxon>
        <taxon>Campylobacterota</taxon>
        <taxon>Epsilonproteobacteria</taxon>
        <taxon>Campylobacterales</taxon>
        <taxon>Helicobacteraceae</taxon>
        <taxon>Helicobacter</taxon>
    </lineage>
</organism>